<dbReference type="AlphaFoldDB" id="A0A8H2VU73"/>
<accession>A0A8H2VU73</accession>
<feature type="compositionally biased region" description="Gly residues" evidence="1">
    <location>
        <begin position="210"/>
        <end position="222"/>
    </location>
</feature>
<feature type="compositionally biased region" description="Polar residues" evidence="1">
    <location>
        <begin position="40"/>
        <end position="74"/>
    </location>
</feature>
<evidence type="ECO:0000313" key="2">
    <source>
        <dbReference type="EMBL" id="CAD6444927.1"/>
    </source>
</evidence>
<dbReference type="Proteomes" id="UP000624404">
    <property type="component" value="Unassembled WGS sequence"/>
</dbReference>
<proteinExistence type="predicted"/>
<keyword evidence="3" id="KW-1185">Reference proteome</keyword>
<feature type="compositionally biased region" description="Basic and acidic residues" evidence="1">
    <location>
        <begin position="305"/>
        <end position="319"/>
    </location>
</feature>
<evidence type="ECO:0000256" key="1">
    <source>
        <dbReference type="SAM" id="MobiDB-lite"/>
    </source>
</evidence>
<dbReference type="OrthoDB" id="203279at2759"/>
<sequence length="326" mass="33518">MKCYKYFQCSSFFLIHTINTFNLKATSRINIFNKANQLSRNNSNMSTYNNGDSYSSTGRQGAPSSADDSFANTTGGFGNGSRGDTTDTRDLTGTGSTFDDQESSAYGGSSTQESRGFNTGNSGGLKDNEFGSSNSKYGGDLGDERNNFGTGSSDRSYEGNTGSGLGGDTSSGFDNTSTSRSGYGDTTSSGFDNTSTSRSGYGDTTSSGLGESGTGGATGSGYGDNTSSGYGDKTSGYRDTSSGIGGNTDSYETNKAGSGNTYGSDDQYSSGNTGSSGYDNTSSNNTGKSGDSTMGKVMEKAGNMLHKESLVQKGAEKRAAAGNDNY</sequence>
<organism evidence="2 3">
    <name type="scientific">Sclerotinia trifoliorum</name>
    <dbReference type="NCBI Taxonomy" id="28548"/>
    <lineage>
        <taxon>Eukaryota</taxon>
        <taxon>Fungi</taxon>
        <taxon>Dikarya</taxon>
        <taxon>Ascomycota</taxon>
        <taxon>Pezizomycotina</taxon>
        <taxon>Leotiomycetes</taxon>
        <taxon>Helotiales</taxon>
        <taxon>Sclerotiniaceae</taxon>
        <taxon>Sclerotinia</taxon>
    </lineage>
</organism>
<evidence type="ECO:0000313" key="3">
    <source>
        <dbReference type="Proteomes" id="UP000624404"/>
    </source>
</evidence>
<reference evidence="2" key="1">
    <citation type="submission" date="2020-10" db="EMBL/GenBank/DDBJ databases">
        <authorList>
            <person name="Kusch S."/>
        </authorList>
    </citation>
    <scope>NUCLEOTIDE SEQUENCE</scope>
    <source>
        <strain evidence="2">SwB9</strain>
    </source>
</reference>
<dbReference type="EMBL" id="CAJHIA010000013">
    <property type="protein sequence ID" value="CAD6444927.1"/>
    <property type="molecule type" value="Genomic_DNA"/>
</dbReference>
<feature type="compositionally biased region" description="Polar residues" evidence="1">
    <location>
        <begin position="173"/>
        <end position="199"/>
    </location>
</feature>
<feature type="region of interest" description="Disordered" evidence="1">
    <location>
        <begin position="40"/>
        <end position="326"/>
    </location>
</feature>
<name>A0A8H2VU73_9HELO</name>
<comment type="caution">
    <text evidence="2">The sequence shown here is derived from an EMBL/GenBank/DDBJ whole genome shotgun (WGS) entry which is preliminary data.</text>
</comment>
<feature type="compositionally biased region" description="Polar residues" evidence="1">
    <location>
        <begin position="103"/>
        <end position="120"/>
    </location>
</feature>
<protein>
    <submittedName>
        <fullName evidence="2">228137d0-fe44-49a9-a324-6907ed8e7fe4</fullName>
    </submittedName>
</protein>
<gene>
    <name evidence="2" type="ORF">SCLTRI_LOCUS4719</name>
</gene>
<feature type="compositionally biased region" description="Polar residues" evidence="1">
    <location>
        <begin position="237"/>
        <end position="292"/>
    </location>
</feature>